<dbReference type="CDD" id="cd08432">
    <property type="entry name" value="PBP2_GcdR_TrpI_HvrB_AmpR_like"/>
    <property type="match status" value="1"/>
</dbReference>
<dbReference type="Pfam" id="PF03466">
    <property type="entry name" value="LysR_substrate"/>
    <property type="match status" value="1"/>
</dbReference>
<feature type="domain" description="HTH lysR-type" evidence="5">
    <location>
        <begin position="26"/>
        <end position="83"/>
    </location>
</feature>
<dbReference type="GO" id="GO:0006351">
    <property type="term" value="P:DNA-templated transcription"/>
    <property type="evidence" value="ECO:0007669"/>
    <property type="project" value="TreeGrafter"/>
</dbReference>
<dbReference type="InterPro" id="IPR036390">
    <property type="entry name" value="WH_DNA-bd_sf"/>
</dbReference>
<dbReference type="EMBL" id="FOMS01000013">
    <property type="protein sequence ID" value="SFE67489.1"/>
    <property type="molecule type" value="Genomic_DNA"/>
</dbReference>
<comment type="similarity">
    <text evidence="1">Belongs to the LysR transcriptional regulatory family.</text>
</comment>
<dbReference type="Proteomes" id="UP000325289">
    <property type="component" value="Unassembled WGS sequence"/>
</dbReference>
<evidence type="ECO:0000256" key="3">
    <source>
        <dbReference type="ARBA" id="ARBA00023125"/>
    </source>
</evidence>
<keyword evidence="2" id="KW-0805">Transcription regulation</keyword>
<dbReference type="Gene3D" id="1.10.10.10">
    <property type="entry name" value="Winged helix-like DNA-binding domain superfamily/Winged helix DNA-binding domain"/>
    <property type="match status" value="1"/>
</dbReference>
<evidence type="ECO:0000256" key="4">
    <source>
        <dbReference type="ARBA" id="ARBA00023163"/>
    </source>
</evidence>
<reference evidence="6 7" key="1">
    <citation type="submission" date="2016-10" db="EMBL/GenBank/DDBJ databases">
        <authorList>
            <person name="Varghese N."/>
            <person name="Submissions S."/>
        </authorList>
    </citation>
    <scope>NUCLEOTIDE SEQUENCE [LARGE SCALE GENOMIC DNA]</scope>
    <source>
        <strain evidence="7">YIM D21,KCTC 23444,ACCC 10710</strain>
    </source>
</reference>
<dbReference type="Gene3D" id="3.40.190.10">
    <property type="entry name" value="Periplasmic binding protein-like II"/>
    <property type="match status" value="2"/>
</dbReference>
<dbReference type="PROSITE" id="PS50931">
    <property type="entry name" value="HTH_LYSR"/>
    <property type="match status" value="1"/>
</dbReference>
<dbReference type="GO" id="GO:0003700">
    <property type="term" value="F:DNA-binding transcription factor activity"/>
    <property type="evidence" value="ECO:0007669"/>
    <property type="project" value="InterPro"/>
</dbReference>
<protein>
    <submittedName>
        <fullName evidence="6">DNA-binding transcriptional regulator, LysR family</fullName>
    </submittedName>
</protein>
<evidence type="ECO:0000259" key="5">
    <source>
        <dbReference type="PROSITE" id="PS50931"/>
    </source>
</evidence>
<accession>A0A1I2CGI8</accession>
<proteinExistence type="inferred from homology"/>
<gene>
    <name evidence="6" type="ORF">SAMN04515678_113110</name>
</gene>
<evidence type="ECO:0000313" key="6">
    <source>
        <dbReference type="EMBL" id="SFE67489.1"/>
    </source>
</evidence>
<dbReference type="InterPro" id="IPR058163">
    <property type="entry name" value="LysR-type_TF_proteobact-type"/>
</dbReference>
<evidence type="ECO:0000313" key="7">
    <source>
        <dbReference type="Proteomes" id="UP000325289"/>
    </source>
</evidence>
<keyword evidence="3 6" id="KW-0238">DNA-binding</keyword>
<dbReference type="InterPro" id="IPR005119">
    <property type="entry name" value="LysR_subst-bd"/>
</dbReference>
<dbReference type="GO" id="GO:0043565">
    <property type="term" value="F:sequence-specific DNA binding"/>
    <property type="evidence" value="ECO:0007669"/>
    <property type="project" value="TreeGrafter"/>
</dbReference>
<organism evidence="6 7">
    <name type="scientific">Roseivivax sediminis</name>
    <dbReference type="NCBI Taxonomy" id="936889"/>
    <lineage>
        <taxon>Bacteria</taxon>
        <taxon>Pseudomonadati</taxon>
        <taxon>Pseudomonadota</taxon>
        <taxon>Alphaproteobacteria</taxon>
        <taxon>Rhodobacterales</taxon>
        <taxon>Roseobacteraceae</taxon>
        <taxon>Roseivivax</taxon>
    </lineage>
</organism>
<evidence type="ECO:0000256" key="1">
    <source>
        <dbReference type="ARBA" id="ARBA00009437"/>
    </source>
</evidence>
<dbReference type="InterPro" id="IPR000847">
    <property type="entry name" value="LysR_HTH_N"/>
</dbReference>
<name>A0A1I2CGI8_9RHOB</name>
<sequence length="322" mass="34899">MPARFRASTSRRPVFRKSKMRHLNRVPLSALRAVEAIGRTGSLSAAADELGVTPGAVSQRLAKAEDRLGATLFTRQAAGLCPTEACARILPRLTLGMEHLAAALGQLAEEDGQSLTISVAPIFASRWLIWRLHRFHARVPSVSVRVEPRTEMTDFRSSEVDIGIRVGASPGRGIAATRLLEQRVFPVCSPALAGRIGRPEDLLSLPVIRETPSLFGWQVWLSAHGMTVPEHLSGPTYADASLCLDAAIAGHGVFMAWETLAADAVEAGQLCAPLPGRHATGQSYWLALSPRSDRKPAARAFRDWITDELDRSVRAWRGPSAP</sequence>
<keyword evidence="7" id="KW-1185">Reference proteome</keyword>
<dbReference type="PANTHER" id="PTHR30537">
    <property type="entry name" value="HTH-TYPE TRANSCRIPTIONAL REGULATOR"/>
    <property type="match status" value="1"/>
</dbReference>
<keyword evidence="4" id="KW-0804">Transcription</keyword>
<dbReference type="SUPFAM" id="SSF53850">
    <property type="entry name" value="Periplasmic binding protein-like II"/>
    <property type="match status" value="1"/>
</dbReference>
<evidence type="ECO:0000256" key="2">
    <source>
        <dbReference type="ARBA" id="ARBA00023015"/>
    </source>
</evidence>
<dbReference type="Pfam" id="PF00126">
    <property type="entry name" value="HTH_1"/>
    <property type="match status" value="1"/>
</dbReference>
<dbReference type="InterPro" id="IPR036388">
    <property type="entry name" value="WH-like_DNA-bd_sf"/>
</dbReference>
<dbReference type="AlphaFoldDB" id="A0A1I2CGI8"/>
<dbReference type="SUPFAM" id="SSF46785">
    <property type="entry name" value="Winged helix' DNA-binding domain"/>
    <property type="match status" value="1"/>
</dbReference>
<dbReference type="PANTHER" id="PTHR30537:SF26">
    <property type="entry name" value="GLYCINE CLEAVAGE SYSTEM TRANSCRIPTIONAL ACTIVATOR"/>
    <property type="match status" value="1"/>
</dbReference>